<dbReference type="AlphaFoldDB" id="A0A2P2QJU5"/>
<feature type="transmembrane region" description="Helical" evidence="1">
    <location>
        <begin position="6"/>
        <end position="28"/>
    </location>
</feature>
<proteinExistence type="predicted"/>
<evidence type="ECO:0000313" key="2">
    <source>
        <dbReference type="EMBL" id="MBX67243.1"/>
    </source>
</evidence>
<accession>A0A2P2QJU5</accession>
<dbReference type="EMBL" id="GGEC01086759">
    <property type="protein sequence ID" value="MBX67243.1"/>
    <property type="molecule type" value="Transcribed_RNA"/>
</dbReference>
<keyword evidence="1" id="KW-0472">Membrane</keyword>
<sequence length="32" mass="3866">MVYYPHEVFVTIGFPCLLDQVMFSAFYIKIHR</sequence>
<name>A0A2P2QJU5_RHIMU</name>
<keyword evidence="1" id="KW-1133">Transmembrane helix</keyword>
<evidence type="ECO:0000256" key="1">
    <source>
        <dbReference type="SAM" id="Phobius"/>
    </source>
</evidence>
<protein>
    <submittedName>
        <fullName evidence="2">Uncharacterized protein</fullName>
    </submittedName>
</protein>
<reference evidence="2" key="1">
    <citation type="submission" date="2018-02" db="EMBL/GenBank/DDBJ databases">
        <title>Rhizophora mucronata_Transcriptome.</title>
        <authorList>
            <person name="Meera S.P."/>
            <person name="Sreeshan A."/>
            <person name="Augustine A."/>
        </authorList>
    </citation>
    <scope>NUCLEOTIDE SEQUENCE</scope>
    <source>
        <tissue evidence="2">Leaf</tissue>
    </source>
</reference>
<organism evidence="2">
    <name type="scientific">Rhizophora mucronata</name>
    <name type="common">Asiatic mangrove</name>
    <dbReference type="NCBI Taxonomy" id="61149"/>
    <lineage>
        <taxon>Eukaryota</taxon>
        <taxon>Viridiplantae</taxon>
        <taxon>Streptophyta</taxon>
        <taxon>Embryophyta</taxon>
        <taxon>Tracheophyta</taxon>
        <taxon>Spermatophyta</taxon>
        <taxon>Magnoliopsida</taxon>
        <taxon>eudicotyledons</taxon>
        <taxon>Gunneridae</taxon>
        <taxon>Pentapetalae</taxon>
        <taxon>rosids</taxon>
        <taxon>fabids</taxon>
        <taxon>Malpighiales</taxon>
        <taxon>Rhizophoraceae</taxon>
        <taxon>Rhizophora</taxon>
    </lineage>
</organism>
<keyword evidence="1" id="KW-0812">Transmembrane</keyword>